<dbReference type="KEGG" id="ssao:94294395"/>
<name>A0A9P8S1A2_9EUKA</name>
<dbReference type="Proteomes" id="UP000018208">
    <property type="component" value="Unassembled WGS sequence"/>
</dbReference>
<organism evidence="1 2">
    <name type="scientific">Spironucleus salmonicida</name>
    <dbReference type="NCBI Taxonomy" id="348837"/>
    <lineage>
        <taxon>Eukaryota</taxon>
        <taxon>Metamonada</taxon>
        <taxon>Diplomonadida</taxon>
        <taxon>Hexamitidae</taxon>
        <taxon>Hexamitinae</taxon>
        <taxon>Spironucleus</taxon>
    </lineage>
</organism>
<comment type="caution">
    <text evidence="1">The sequence shown here is derived from an EMBL/GenBank/DDBJ whole genome shotgun (WGS) entry which is preliminary data.</text>
</comment>
<dbReference type="RefSeq" id="XP_067767797.1">
    <property type="nucleotide sequence ID" value="XM_067904315.1"/>
</dbReference>
<sequence>MIFYVRFGFPYRKILSEQPNYNQIYKNLETFIFILNIILNINIIQNYMERRSRNRIFRSSKDSSLSQSNYLNELPYNQCETLRKSQNSEVSQTEWKFVKETPLWLLPEEIKFSLQEECTPIYKSSHLSQNSSRK</sequence>
<reference evidence="1 2" key="1">
    <citation type="journal article" date="2014" name="PLoS Genet.">
        <title>The Genome of Spironucleus salmonicida Highlights a Fish Pathogen Adapted to Fluctuating Environments.</title>
        <authorList>
            <person name="Xu F."/>
            <person name="Jerlstrom-Hultqvist J."/>
            <person name="Einarsson E."/>
            <person name="Astvaldsson A."/>
            <person name="Svard S.G."/>
            <person name="Andersson J.O."/>
        </authorList>
    </citation>
    <scope>NUCLEOTIDE SEQUENCE [LARGE SCALE GENOMIC DNA]</scope>
    <source>
        <strain evidence="1 2">ATCC 50377</strain>
    </source>
</reference>
<keyword evidence="2" id="KW-1185">Reference proteome</keyword>
<gene>
    <name evidence="1" type="ORF">SS50377_20372</name>
</gene>
<dbReference type="AlphaFoldDB" id="A0A9P8S1A2"/>
<dbReference type="GeneID" id="94294395"/>
<dbReference type="EMBL" id="AUWU02000001">
    <property type="protein sequence ID" value="KAH0577024.1"/>
    <property type="molecule type" value="Genomic_DNA"/>
</dbReference>
<accession>A0A9P8S1A2</accession>
<proteinExistence type="predicted"/>
<protein>
    <submittedName>
        <fullName evidence="1">Uncharacterized protein</fullName>
    </submittedName>
</protein>
<evidence type="ECO:0000313" key="2">
    <source>
        <dbReference type="Proteomes" id="UP000018208"/>
    </source>
</evidence>
<evidence type="ECO:0000313" key="1">
    <source>
        <dbReference type="EMBL" id="KAH0577024.1"/>
    </source>
</evidence>